<accession>A0A382TTS0</accession>
<evidence type="ECO:0000313" key="1">
    <source>
        <dbReference type="EMBL" id="SVD25115.1"/>
    </source>
</evidence>
<dbReference type="AlphaFoldDB" id="A0A382TTS0"/>
<name>A0A382TTS0_9ZZZZ</name>
<reference evidence="1" key="1">
    <citation type="submission" date="2018-05" db="EMBL/GenBank/DDBJ databases">
        <authorList>
            <person name="Lanie J.A."/>
            <person name="Ng W.-L."/>
            <person name="Kazmierczak K.M."/>
            <person name="Andrzejewski T.M."/>
            <person name="Davidsen T.M."/>
            <person name="Wayne K.J."/>
            <person name="Tettelin H."/>
            <person name="Glass J.I."/>
            <person name="Rusch D."/>
            <person name="Podicherti R."/>
            <person name="Tsui H.-C.T."/>
            <person name="Winkler M.E."/>
        </authorList>
    </citation>
    <scope>NUCLEOTIDE SEQUENCE</scope>
</reference>
<protein>
    <submittedName>
        <fullName evidence="1">Uncharacterized protein</fullName>
    </submittedName>
</protein>
<sequence length="49" mass="5690">VTVIWSVLWQGRMLGYKKIWDECRSKNKPIVVLEVGGIKRNETFKVGIN</sequence>
<organism evidence="1">
    <name type="scientific">marine metagenome</name>
    <dbReference type="NCBI Taxonomy" id="408172"/>
    <lineage>
        <taxon>unclassified sequences</taxon>
        <taxon>metagenomes</taxon>
        <taxon>ecological metagenomes</taxon>
    </lineage>
</organism>
<feature type="non-terminal residue" evidence="1">
    <location>
        <position position="1"/>
    </location>
</feature>
<feature type="non-terminal residue" evidence="1">
    <location>
        <position position="49"/>
    </location>
</feature>
<dbReference type="EMBL" id="UINC01138892">
    <property type="protein sequence ID" value="SVD25115.1"/>
    <property type="molecule type" value="Genomic_DNA"/>
</dbReference>
<gene>
    <name evidence="1" type="ORF">METZ01_LOCUS377969</name>
</gene>
<proteinExistence type="predicted"/>